<comment type="caution">
    <text evidence="1">The sequence shown here is derived from an EMBL/GenBank/DDBJ whole genome shotgun (WGS) entry which is preliminary data.</text>
</comment>
<dbReference type="AlphaFoldDB" id="A0AAV6ZXD7"/>
<evidence type="ECO:0000313" key="2">
    <source>
        <dbReference type="Proteomes" id="UP000824782"/>
    </source>
</evidence>
<sequence length="82" mass="9155">MRLRFLRRRRGLPPDWVSQNIWQKEREKTGNLIHHSPYPGGAASGASHHLRPLHCVLVWGGIPVRVPGHVAVCGHVHTLCGS</sequence>
<proteinExistence type="predicted"/>
<protein>
    <submittedName>
        <fullName evidence="1">Uncharacterized protein</fullName>
    </submittedName>
</protein>
<organism evidence="1 2">
    <name type="scientific">Engystomops pustulosus</name>
    <name type="common">Tungara frog</name>
    <name type="synonym">Physalaemus pustulosus</name>
    <dbReference type="NCBI Taxonomy" id="76066"/>
    <lineage>
        <taxon>Eukaryota</taxon>
        <taxon>Metazoa</taxon>
        <taxon>Chordata</taxon>
        <taxon>Craniata</taxon>
        <taxon>Vertebrata</taxon>
        <taxon>Euteleostomi</taxon>
        <taxon>Amphibia</taxon>
        <taxon>Batrachia</taxon>
        <taxon>Anura</taxon>
        <taxon>Neobatrachia</taxon>
        <taxon>Hyloidea</taxon>
        <taxon>Leptodactylidae</taxon>
        <taxon>Leiuperinae</taxon>
        <taxon>Engystomops</taxon>
    </lineage>
</organism>
<accession>A0AAV6ZXD7</accession>
<evidence type="ECO:0000313" key="1">
    <source>
        <dbReference type="EMBL" id="KAG8550753.1"/>
    </source>
</evidence>
<reference evidence="1" key="1">
    <citation type="thesis" date="2020" institute="ProQuest LLC" country="789 East Eisenhower Parkway, Ann Arbor, MI, USA">
        <title>Comparative Genomics and Chromosome Evolution.</title>
        <authorList>
            <person name="Mudd A.B."/>
        </authorList>
    </citation>
    <scope>NUCLEOTIDE SEQUENCE</scope>
    <source>
        <strain evidence="1">237g6f4</strain>
        <tissue evidence="1">Blood</tissue>
    </source>
</reference>
<keyword evidence="2" id="KW-1185">Reference proteome</keyword>
<dbReference type="EMBL" id="WNYA01000029">
    <property type="protein sequence ID" value="KAG8550753.1"/>
    <property type="molecule type" value="Genomic_DNA"/>
</dbReference>
<gene>
    <name evidence="1" type="ORF">GDO81_021423</name>
</gene>
<dbReference type="Proteomes" id="UP000824782">
    <property type="component" value="Unassembled WGS sequence"/>
</dbReference>
<name>A0AAV6ZXD7_ENGPU</name>